<dbReference type="InterPro" id="IPR004117">
    <property type="entry name" value="7tm6_olfct_rcpt"/>
</dbReference>
<evidence type="ECO:0000256" key="9">
    <source>
        <dbReference type="ARBA" id="ARBA00023224"/>
    </source>
</evidence>
<evidence type="ECO:0000256" key="3">
    <source>
        <dbReference type="ARBA" id="ARBA00022606"/>
    </source>
</evidence>
<evidence type="ECO:0000256" key="7">
    <source>
        <dbReference type="ARBA" id="ARBA00023136"/>
    </source>
</evidence>
<sequence length="328" mass="37712">MNTKEPQACDVTENRFRTILTFLRMAGVPLNTKHASILHSTYNVLIAINAYALYLAFYMDIIIHNDDLKNFMKSFRILISSSVAYWVHLNLSWRLHDFERLLRLTESFTWEDQPTRDPHTGHRTLPGWIPHLQIVTKYAYAFTAFYHLVQSGVRIYASHELVYPAWYPFDTVSSPGYELAILMQTFATILFLGTSFGFPLLYATLVMVACSQLQKLRTNLLDIKQELIPSEADSGSDGGEESVSRSENGFCRMQTQLKECVRHHQAILQYVITFTVHVSSLQEVVKVYASSGRHIDFPVLWSIPDTAYCTLLCFLLRCRGKVYLFLTI</sequence>
<organism evidence="11 12">
    <name type="scientific">Cryptotermes secundus</name>
    <dbReference type="NCBI Taxonomy" id="105785"/>
    <lineage>
        <taxon>Eukaryota</taxon>
        <taxon>Metazoa</taxon>
        <taxon>Ecdysozoa</taxon>
        <taxon>Arthropoda</taxon>
        <taxon>Hexapoda</taxon>
        <taxon>Insecta</taxon>
        <taxon>Pterygota</taxon>
        <taxon>Neoptera</taxon>
        <taxon>Polyneoptera</taxon>
        <taxon>Dictyoptera</taxon>
        <taxon>Blattodea</taxon>
        <taxon>Blattoidea</taxon>
        <taxon>Termitoidae</taxon>
        <taxon>Kalotermitidae</taxon>
        <taxon>Cryptotermitinae</taxon>
        <taxon>Cryptotermes</taxon>
    </lineage>
</organism>
<evidence type="ECO:0008006" key="13">
    <source>
        <dbReference type="Google" id="ProtNLM"/>
    </source>
</evidence>
<feature type="transmembrane region" description="Helical" evidence="10">
    <location>
        <begin position="42"/>
        <end position="63"/>
    </location>
</feature>
<keyword evidence="5" id="KW-0552">Olfaction</keyword>
<keyword evidence="3" id="KW-0716">Sensory transduction</keyword>
<evidence type="ECO:0000256" key="5">
    <source>
        <dbReference type="ARBA" id="ARBA00022725"/>
    </source>
</evidence>
<proteinExistence type="predicted"/>
<keyword evidence="4 10" id="KW-0812">Transmembrane</keyword>
<keyword evidence="7 10" id="KW-0472">Membrane</keyword>
<evidence type="ECO:0000256" key="10">
    <source>
        <dbReference type="SAM" id="Phobius"/>
    </source>
</evidence>
<evidence type="ECO:0000256" key="4">
    <source>
        <dbReference type="ARBA" id="ARBA00022692"/>
    </source>
</evidence>
<feature type="transmembrane region" description="Helical" evidence="10">
    <location>
        <begin position="181"/>
        <end position="210"/>
    </location>
</feature>
<evidence type="ECO:0000256" key="1">
    <source>
        <dbReference type="ARBA" id="ARBA00004651"/>
    </source>
</evidence>
<name>A0A2J7Q641_9NEOP</name>
<dbReference type="PANTHER" id="PTHR21137:SF35">
    <property type="entry name" value="ODORANT RECEPTOR 19A-RELATED"/>
    <property type="match status" value="1"/>
</dbReference>
<accession>A0A2J7Q641</accession>
<dbReference type="InParanoid" id="A0A2J7Q641"/>
<evidence type="ECO:0000313" key="11">
    <source>
        <dbReference type="EMBL" id="PNF24042.1"/>
    </source>
</evidence>
<reference evidence="11 12" key="1">
    <citation type="submission" date="2017-12" db="EMBL/GenBank/DDBJ databases">
        <title>Hemimetabolous genomes reveal molecular basis of termite eusociality.</title>
        <authorList>
            <person name="Harrison M.C."/>
            <person name="Jongepier E."/>
            <person name="Robertson H.M."/>
            <person name="Arning N."/>
            <person name="Bitard-Feildel T."/>
            <person name="Chao H."/>
            <person name="Childers C.P."/>
            <person name="Dinh H."/>
            <person name="Doddapaneni H."/>
            <person name="Dugan S."/>
            <person name="Gowin J."/>
            <person name="Greiner C."/>
            <person name="Han Y."/>
            <person name="Hu H."/>
            <person name="Hughes D.S.T."/>
            <person name="Huylmans A.-K."/>
            <person name="Kemena C."/>
            <person name="Kremer L.P.M."/>
            <person name="Lee S.L."/>
            <person name="Lopez-Ezquerra A."/>
            <person name="Mallet L."/>
            <person name="Monroy-Kuhn J.M."/>
            <person name="Moser A."/>
            <person name="Murali S.C."/>
            <person name="Muzny D.M."/>
            <person name="Otani S."/>
            <person name="Piulachs M.-D."/>
            <person name="Poelchau M."/>
            <person name="Qu J."/>
            <person name="Schaub F."/>
            <person name="Wada-Katsumata A."/>
            <person name="Worley K.C."/>
            <person name="Xie Q."/>
            <person name="Ylla G."/>
            <person name="Poulsen M."/>
            <person name="Gibbs R.A."/>
            <person name="Schal C."/>
            <person name="Richards S."/>
            <person name="Belles X."/>
            <person name="Korb J."/>
            <person name="Bornberg-Bauer E."/>
        </authorList>
    </citation>
    <scope>NUCLEOTIDE SEQUENCE [LARGE SCALE GENOMIC DNA]</scope>
    <source>
        <tissue evidence="11">Whole body</tissue>
    </source>
</reference>
<keyword evidence="2" id="KW-1003">Cell membrane</keyword>
<keyword evidence="12" id="KW-1185">Reference proteome</keyword>
<evidence type="ECO:0000313" key="12">
    <source>
        <dbReference type="Proteomes" id="UP000235965"/>
    </source>
</evidence>
<protein>
    <recommendedName>
        <fullName evidence="13">Odorant receptor</fullName>
    </recommendedName>
</protein>
<evidence type="ECO:0000256" key="6">
    <source>
        <dbReference type="ARBA" id="ARBA00022989"/>
    </source>
</evidence>
<evidence type="ECO:0000256" key="2">
    <source>
        <dbReference type="ARBA" id="ARBA00022475"/>
    </source>
</evidence>
<dbReference type="EMBL" id="NEVH01017542">
    <property type="protein sequence ID" value="PNF24042.1"/>
    <property type="molecule type" value="Genomic_DNA"/>
</dbReference>
<dbReference type="OrthoDB" id="8196465at2759"/>
<keyword evidence="6 10" id="KW-1133">Transmembrane helix</keyword>
<evidence type="ECO:0000256" key="8">
    <source>
        <dbReference type="ARBA" id="ARBA00023170"/>
    </source>
</evidence>
<dbReference type="GO" id="GO:0007165">
    <property type="term" value="P:signal transduction"/>
    <property type="evidence" value="ECO:0007669"/>
    <property type="project" value="UniProtKB-KW"/>
</dbReference>
<comment type="subcellular location">
    <subcellularLocation>
        <location evidence="1">Cell membrane</location>
        <topology evidence="1">Multi-pass membrane protein</topology>
    </subcellularLocation>
</comment>
<dbReference type="STRING" id="105785.A0A2J7Q641"/>
<dbReference type="Pfam" id="PF02949">
    <property type="entry name" value="7tm_6"/>
    <property type="match status" value="1"/>
</dbReference>
<dbReference type="GO" id="GO:0005549">
    <property type="term" value="F:odorant binding"/>
    <property type="evidence" value="ECO:0007669"/>
    <property type="project" value="InterPro"/>
</dbReference>
<dbReference type="AlphaFoldDB" id="A0A2J7Q641"/>
<dbReference type="GO" id="GO:0004984">
    <property type="term" value="F:olfactory receptor activity"/>
    <property type="evidence" value="ECO:0007669"/>
    <property type="project" value="InterPro"/>
</dbReference>
<dbReference type="PANTHER" id="PTHR21137">
    <property type="entry name" value="ODORANT RECEPTOR"/>
    <property type="match status" value="1"/>
</dbReference>
<keyword evidence="9" id="KW-0807">Transducer</keyword>
<dbReference type="Proteomes" id="UP000235965">
    <property type="component" value="Unassembled WGS sequence"/>
</dbReference>
<comment type="caution">
    <text evidence="11">The sequence shown here is derived from an EMBL/GenBank/DDBJ whole genome shotgun (WGS) entry which is preliminary data.</text>
</comment>
<gene>
    <name evidence="11" type="ORF">B7P43_G08624</name>
</gene>
<keyword evidence="8" id="KW-0675">Receptor</keyword>
<dbReference type="GO" id="GO:0005886">
    <property type="term" value="C:plasma membrane"/>
    <property type="evidence" value="ECO:0007669"/>
    <property type="project" value="UniProtKB-SubCell"/>
</dbReference>